<reference evidence="2" key="1">
    <citation type="submission" date="2022-10" db="EMBL/GenBank/DDBJ databases">
        <title>Vagococcus sp. isolated from poultry meat.</title>
        <authorList>
            <person name="Johansson P."/>
            <person name="Bjorkroth J."/>
        </authorList>
    </citation>
    <scope>NUCLEOTIDE SEQUENCE</scope>
    <source>
        <strain evidence="2">STAA11</strain>
    </source>
</reference>
<dbReference type="Proteomes" id="UP001179647">
    <property type="component" value="Chromosome"/>
</dbReference>
<dbReference type="RefSeq" id="WP_275468341.1">
    <property type="nucleotide sequence ID" value="NZ_CP110232.1"/>
</dbReference>
<evidence type="ECO:0000313" key="3">
    <source>
        <dbReference type="Proteomes" id="UP001179647"/>
    </source>
</evidence>
<proteinExistence type="predicted"/>
<protein>
    <submittedName>
        <fullName evidence="2">Uncharacterized protein</fullName>
    </submittedName>
</protein>
<dbReference type="AlphaFoldDB" id="A0AAF0I688"/>
<organism evidence="2 3">
    <name type="scientific">Vagococcus intermedius</name>
    <dbReference type="NCBI Taxonomy" id="2991418"/>
    <lineage>
        <taxon>Bacteria</taxon>
        <taxon>Bacillati</taxon>
        <taxon>Bacillota</taxon>
        <taxon>Bacilli</taxon>
        <taxon>Lactobacillales</taxon>
        <taxon>Enterococcaceae</taxon>
        <taxon>Vagococcus</taxon>
    </lineage>
</organism>
<dbReference type="EMBL" id="CP110232">
    <property type="protein sequence ID" value="WEG72540.1"/>
    <property type="molecule type" value="Genomic_DNA"/>
</dbReference>
<keyword evidence="3" id="KW-1185">Reference proteome</keyword>
<keyword evidence="1" id="KW-1133">Transmembrane helix</keyword>
<dbReference type="KEGG" id="vie:OL234_06005"/>
<keyword evidence="1" id="KW-0472">Membrane</keyword>
<gene>
    <name evidence="2" type="ORF">OL234_06005</name>
</gene>
<sequence length="154" mass="18106">MFTLEKFFTSGEYLRDLSIAVYAGVILWAMGIFYDRKQARRRSNEDKSDSLAEHYTEMLGTSARYLKVDESYPNYVKDEIEIRFKMSAEHFERVLESIDVGVYEKNYNLTDVLEVREMIKSVLELDHNAYQKVKEVNGTVHQMVKNIKRCKKGI</sequence>
<evidence type="ECO:0000313" key="2">
    <source>
        <dbReference type="EMBL" id="WEG72540.1"/>
    </source>
</evidence>
<keyword evidence="1" id="KW-0812">Transmembrane</keyword>
<evidence type="ECO:0000256" key="1">
    <source>
        <dbReference type="SAM" id="Phobius"/>
    </source>
</evidence>
<accession>A0AAF0I688</accession>
<name>A0AAF0I688_9ENTE</name>
<feature type="transmembrane region" description="Helical" evidence="1">
    <location>
        <begin position="17"/>
        <end position="34"/>
    </location>
</feature>